<dbReference type="InterPro" id="IPR050275">
    <property type="entry name" value="PGM_Phosphatase"/>
</dbReference>
<sequence>MVKHIYVIRHCEAQGQSSAAPLTEDGLHQAGDLAGFFADIKIDRIIASPFLRAIQTIEPLSNRKDINIEIDERLSERILSTRDLPDWYEKLQATFTDMELKFEGGESSSEAMKRIVHVVEEAFQSDAEHSIIVSHGNIITLLLKYYNNDVDFQVWGNLSNPDIFQFSTKHNEITIERVWK</sequence>
<dbReference type="SUPFAM" id="SSF53254">
    <property type="entry name" value="Phosphoglycerate mutase-like"/>
    <property type="match status" value="1"/>
</dbReference>
<gene>
    <name evidence="1" type="ORF">AB1300_22475</name>
</gene>
<organism evidence="1 2">
    <name type="scientific">Lysinibacillus xylanilyticus</name>
    <dbReference type="NCBI Taxonomy" id="582475"/>
    <lineage>
        <taxon>Bacteria</taxon>
        <taxon>Bacillati</taxon>
        <taxon>Bacillota</taxon>
        <taxon>Bacilli</taxon>
        <taxon>Bacillales</taxon>
        <taxon>Bacillaceae</taxon>
        <taxon>Lysinibacillus</taxon>
    </lineage>
</organism>
<dbReference type="EMBL" id="JBFRHK010000020">
    <property type="protein sequence ID" value="MEX3747867.1"/>
    <property type="molecule type" value="Genomic_DNA"/>
</dbReference>
<keyword evidence="2" id="KW-1185">Reference proteome</keyword>
<dbReference type="PANTHER" id="PTHR48100">
    <property type="entry name" value="BROAD-SPECIFICITY PHOSPHATASE YOR283W-RELATED"/>
    <property type="match status" value="1"/>
</dbReference>
<dbReference type="InterPro" id="IPR013078">
    <property type="entry name" value="His_Pase_superF_clade-1"/>
</dbReference>
<dbReference type="Pfam" id="PF00300">
    <property type="entry name" value="His_Phos_1"/>
    <property type="match status" value="1"/>
</dbReference>
<dbReference type="PANTHER" id="PTHR48100:SF1">
    <property type="entry name" value="HISTIDINE PHOSPHATASE FAMILY PROTEIN-RELATED"/>
    <property type="match status" value="1"/>
</dbReference>
<reference evidence="1 2" key="1">
    <citation type="submission" date="2024-07" db="EMBL/GenBank/DDBJ databases">
        <title>Characterization of a bacterium isolated from hydrolysated instant sea cucumber by whole-genome sequencing and metabolomics.</title>
        <authorList>
            <person name="Luo X."/>
            <person name="Zhang Z."/>
            <person name="Zheng Z."/>
            <person name="Zhang W."/>
            <person name="Ming T."/>
            <person name="Jiao L."/>
            <person name="Su X."/>
            <person name="Kong F."/>
            <person name="Xu J."/>
        </authorList>
    </citation>
    <scope>NUCLEOTIDE SEQUENCE [LARGE SCALE GENOMIC DNA]</scope>
    <source>
        <strain evidence="1 2">XL-2024</strain>
    </source>
</reference>
<evidence type="ECO:0000313" key="2">
    <source>
        <dbReference type="Proteomes" id="UP001558534"/>
    </source>
</evidence>
<name>A0ABV3W3U5_9BACI</name>
<dbReference type="InterPro" id="IPR029033">
    <property type="entry name" value="His_PPase_superfam"/>
</dbReference>
<dbReference type="CDD" id="cd07067">
    <property type="entry name" value="HP_PGM_like"/>
    <property type="match status" value="1"/>
</dbReference>
<dbReference type="Gene3D" id="3.40.50.1240">
    <property type="entry name" value="Phosphoglycerate mutase-like"/>
    <property type="match status" value="1"/>
</dbReference>
<accession>A0ABV3W3U5</accession>
<protein>
    <submittedName>
        <fullName evidence="1">Histidine phosphatase family protein</fullName>
    </submittedName>
</protein>
<comment type="caution">
    <text evidence="1">The sequence shown here is derived from an EMBL/GenBank/DDBJ whole genome shotgun (WGS) entry which is preliminary data.</text>
</comment>
<dbReference type="SMART" id="SM00855">
    <property type="entry name" value="PGAM"/>
    <property type="match status" value="1"/>
</dbReference>
<dbReference type="RefSeq" id="WP_368638364.1">
    <property type="nucleotide sequence ID" value="NZ_JBFRHK010000020.1"/>
</dbReference>
<evidence type="ECO:0000313" key="1">
    <source>
        <dbReference type="EMBL" id="MEX3747867.1"/>
    </source>
</evidence>
<dbReference type="Proteomes" id="UP001558534">
    <property type="component" value="Unassembled WGS sequence"/>
</dbReference>
<proteinExistence type="predicted"/>